<dbReference type="GO" id="GO:0043093">
    <property type="term" value="P:FtsZ-dependent cytokinesis"/>
    <property type="evidence" value="ECO:0007669"/>
    <property type="project" value="UniProtKB-UniRule"/>
</dbReference>
<evidence type="ECO:0000256" key="7">
    <source>
        <dbReference type="HAMAP-Rule" id="MF_00599"/>
    </source>
</evidence>
<keyword evidence="6 7" id="KW-0131">Cell cycle</keyword>
<evidence type="ECO:0000256" key="4">
    <source>
        <dbReference type="ARBA" id="ARBA00022989"/>
    </source>
</evidence>
<organism evidence="9 10">
    <name type="scientific">Sulfuritortus calidifontis</name>
    <dbReference type="NCBI Taxonomy" id="1914471"/>
    <lineage>
        <taxon>Bacteria</taxon>
        <taxon>Pseudomonadati</taxon>
        <taxon>Pseudomonadota</taxon>
        <taxon>Betaproteobacteria</taxon>
        <taxon>Nitrosomonadales</taxon>
        <taxon>Thiobacillaceae</taxon>
        <taxon>Sulfuritortus</taxon>
    </lineage>
</organism>
<dbReference type="HAMAP" id="MF_00599">
    <property type="entry name" value="FtsB"/>
    <property type="match status" value="1"/>
</dbReference>
<protein>
    <recommendedName>
        <fullName evidence="7">Cell division protein FtsB</fullName>
    </recommendedName>
</protein>
<evidence type="ECO:0000256" key="8">
    <source>
        <dbReference type="SAM" id="MobiDB-lite"/>
    </source>
</evidence>
<comment type="subunit">
    <text evidence="7">Part of a complex composed of FtsB, FtsL and FtsQ.</text>
</comment>
<comment type="similarity">
    <text evidence="7">Belongs to the FtsB family.</text>
</comment>
<dbReference type="InterPro" id="IPR023081">
    <property type="entry name" value="Cell_div_FtsB"/>
</dbReference>
<comment type="function">
    <text evidence="7">Essential cell division protein. May link together the upstream cell division proteins, which are predominantly cytoplasmic, with the downstream cell division proteins, which are predominantly periplasmic.</text>
</comment>
<evidence type="ECO:0000313" key="10">
    <source>
        <dbReference type="Proteomes" id="UP000295135"/>
    </source>
</evidence>
<dbReference type="PANTHER" id="PTHR37485:SF1">
    <property type="entry name" value="CELL DIVISION PROTEIN FTSB"/>
    <property type="match status" value="1"/>
</dbReference>
<reference evidence="9 10" key="1">
    <citation type="submission" date="2019-03" db="EMBL/GenBank/DDBJ databases">
        <title>Genomic Encyclopedia of Type Strains, Phase IV (KMG-IV): sequencing the most valuable type-strain genomes for metagenomic binning, comparative biology and taxonomic classification.</title>
        <authorList>
            <person name="Goeker M."/>
        </authorList>
    </citation>
    <scope>NUCLEOTIDE SEQUENCE [LARGE SCALE GENOMIC DNA]</scope>
    <source>
        <strain evidence="9 10">DSM 103923</strain>
    </source>
</reference>
<dbReference type="EMBL" id="SLZY01000021">
    <property type="protein sequence ID" value="TCS69221.1"/>
    <property type="molecule type" value="Genomic_DNA"/>
</dbReference>
<keyword evidence="5 7" id="KW-0472">Membrane</keyword>
<feature type="topological domain" description="Periplasmic" evidence="7">
    <location>
        <begin position="22"/>
        <end position="122"/>
    </location>
</feature>
<gene>
    <name evidence="7" type="primary">ftsB</name>
    <name evidence="9" type="ORF">EDC61_12113</name>
</gene>
<evidence type="ECO:0000256" key="3">
    <source>
        <dbReference type="ARBA" id="ARBA00022692"/>
    </source>
</evidence>
<dbReference type="AlphaFoldDB" id="A0A4R3JSQ6"/>
<feature type="topological domain" description="Cytoplasmic" evidence="7">
    <location>
        <begin position="1"/>
        <end position="3"/>
    </location>
</feature>
<dbReference type="PANTHER" id="PTHR37485">
    <property type="entry name" value="CELL DIVISION PROTEIN FTSB"/>
    <property type="match status" value="1"/>
</dbReference>
<keyword evidence="3 7" id="KW-0812">Transmembrane</keyword>
<dbReference type="InterPro" id="IPR007060">
    <property type="entry name" value="FtsL/DivIC"/>
</dbReference>
<dbReference type="RefSeq" id="WP_126460541.1">
    <property type="nucleotide sequence ID" value="NZ_AP018721.1"/>
</dbReference>
<evidence type="ECO:0000256" key="2">
    <source>
        <dbReference type="ARBA" id="ARBA00022618"/>
    </source>
</evidence>
<name>A0A4R3JSQ6_9PROT</name>
<dbReference type="GO" id="GO:0032153">
    <property type="term" value="C:cell division site"/>
    <property type="evidence" value="ECO:0007669"/>
    <property type="project" value="UniProtKB-UniRule"/>
</dbReference>
<keyword evidence="10" id="KW-1185">Reference proteome</keyword>
<comment type="subcellular location">
    <subcellularLocation>
        <location evidence="7">Cell inner membrane</location>
        <topology evidence="7">Single-pass type II membrane protein</topology>
    </subcellularLocation>
    <text evidence="7">Localizes to the division septum.</text>
</comment>
<sequence length="122" mass="13491">MRGLGLLLALLILLLQYPLWLGKGSWLKVWELERQVEQQKTANEALAMRNAKLAAEVNDLKQGFDAIEERARFELGMIKRNEVFFQVMEPTGGETSVKTNQGNGQGSGPAPLTAPEQGKGRP</sequence>
<keyword evidence="4 7" id="KW-1133">Transmembrane helix</keyword>
<keyword evidence="1 7" id="KW-1003">Cell membrane</keyword>
<evidence type="ECO:0000256" key="6">
    <source>
        <dbReference type="ARBA" id="ARBA00023306"/>
    </source>
</evidence>
<evidence type="ECO:0000256" key="1">
    <source>
        <dbReference type="ARBA" id="ARBA00022475"/>
    </source>
</evidence>
<proteinExistence type="inferred from homology"/>
<dbReference type="GO" id="GO:0030428">
    <property type="term" value="C:cell septum"/>
    <property type="evidence" value="ECO:0007669"/>
    <property type="project" value="TreeGrafter"/>
</dbReference>
<dbReference type="GO" id="GO:0005886">
    <property type="term" value="C:plasma membrane"/>
    <property type="evidence" value="ECO:0007669"/>
    <property type="project" value="UniProtKB-SubCell"/>
</dbReference>
<dbReference type="OrthoDB" id="7061211at2"/>
<comment type="caution">
    <text evidence="9">The sequence shown here is derived from an EMBL/GenBank/DDBJ whole genome shotgun (WGS) entry which is preliminary data.</text>
</comment>
<evidence type="ECO:0000313" key="9">
    <source>
        <dbReference type="EMBL" id="TCS69221.1"/>
    </source>
</evidence>
<accession>A0A4R3JSQ6</accession>
<dbReference type="NCBIfam" id="NF002058">
    <property type="entry name" value="PRK00888.1"/>
    <property type="match status" value="1"/>
</dbReference>
<feature type="region of interest" description="Disordered" evidence="8">
    <location>
        <begin position="89"/>
        <end position="122"/>
    </location>
</feature>
<dbReference type="Pfam" id="PF04977">
    <property type="entry name" value="DivIC"/>
    <property type="match status" value="1"/>
</dbReference>
<feature type="compositionally biased region" description="Polar residues" evidence="8">
    <location>
        <begin position="93"/>
        <end position="102"/>
    </location>
</feature>
<keyword evidence="7" id="KW-0997">Cell inner membrane</keyword>
<keyword evidence="2 7" id="KW-0132">Cell division</keyword>
<dbReference type="Proteomes" id="UP000295135">
    <property type="component" value="Unassembled WGS sequence"/>
</dbReference>
<evidence type="ECO:0000256" key="5">
    <source>
        <dbReference type="ARBA" id="ARBA00023136"/>
    </source>
</evidence>